<evidence type="ECO:0000313" key="2">
    <source>
        <dbReference type="Proteomes" id="UP000002316"/>
    </source>
</evidence>
<dbReference type="KEGG" id="tbg:TbgDal_VIII6970"/>
<dbReference type="EMBL" id="FN554971">
    <property type="protein sequence ID" value="CBH13753.1"/>
    <property type="molecule type" value="Genomic_DNA"/>
</dbReference>
<dbReference type="AlphaFoldDB" id="C9ZWG4"/>
<dbReference type="RefSeq" id="XP_011776029.1">
    <property type="nucleotide sequence ID" value="XM_011777727.1"/>
</dbReference>
<reference evidence="2" key="1">
    <citation type="journal article" date="2010" name="PLoS Negl. Trop. Dis.">
        <title>The genome sequence of Trypanosoma brucei gambiense, causative agent of chronic human african trypanosomiasis.</title>
        <authorList>
            <person name="Jackson A.P."/>
            <person name="Sanders M."/>
            <person name="Berry A."/>
            <person name="McQuillan J."/>
            <person name="Aslett M.A."/>
            <person name="Quail M.A."/>
            <person name="Chukualim B."/>
            <person name="Capewell P."/>
            <person name="MacLeod A."/>
            <person name="Melville S.E."/>
            <person name="Gibson W."/>
            <person name="Barry J.D."/>
            <person name="Berriman M."/>
            <person name="Hertz-Fowler C."/>
        </authorList>
    </citation>
    <scope>NUCLEOTIDE SEQUENCE [LARGE SCALE GENOMIC DNA]</scope>
    <source>
        <strain evidence="2">MHOM/CI/86/DAL972</strain>
    </source>
</reference>
<name>C9ZWG4_TRYB9</name>
<proteinExistence type="predicted"/>
<sequence length="113" mass="13125">MPCQICAWFIFLGPRSCVRWYGKGAGSVLVWMHAQFVSCFRVAFHLFLLCCTGFHPVYPLPHAALIPNATSFPCESRAMDRYLLGTKHKWVMWSYVEAHHIMQCMAWPHFFTP</sequence>
<gene>
    <name evidence="1" type="ORF">TbgDal_VIII6970</name>
</gene>
<dbReference type="Proteomes" id="UP000002316">
    <property type="component" value="Chromosome 8"/>
</dbReference>
<organism evidence="1 2">
    <name type="scientific">Trypanosoma brucei gambiense (strain MHOM/CI/86/DAL972)</name>
    <dbReference type="NCBI Taxonomy" id="679716"/>
    <lineage>
        <taxon>Eukaryota</taxon>
        <taxon>Discoba</taxon>
        <taxon>Euglenozoa</taxon>
        <taxon>Kinetoplastea</taxon>
        <taxon>Metakinetoplastina</taxon>
        <taxon>Trypanosomatida</taxon>
        <taxon>Trypanosomatidae</taxon>
        <taxon>Trypanosoma</taxon>
    </lineage>
</organism>
<protein>
    <submittedName>
        <fullName evidence="1">Uncharacterized protein</fullName>
    </submittedName>
</protein>
<evidence type="ECO:0000313" key="1">
    <source>
        <dbReference type="EMBL" id="CBH13753.1"/>
    </source>
</evidence>
<dbReference type="GeneID" id="23863925"/>
<accession>C9ZWG4</accession>